<feature type="transmembrane region" description="Helical" evidence="6">
    <location>
        <begin position="178"/>
        <end position="198"/>
    </location>
</feature>
<dbReference type="GO" id="GO:0005384">
    <property type="term" value="F:manganese ion transmembrane transporter activity"/>
    <property type="evidence" value="ECO:0007669"/>
    <property type="project" value="InterPro"/>
</dbReference>
<dbReference type="InterPro" id="IPR008217">
    <property type="entry name" value="Ccc1_fam"/>
</dbReference>
<keyword evidence="4 6" id="KW-1133">Transmembrane helix</keyword>
<keyword evidence="3 6" id="KW-0812">Transmembrane</keyword>
<evidence type="ECO:0000313" key="8">
    <source>
        <dbReference type="Proteomes" id="UP000789375"/>
    </source>
</evidence>
<comment type="caution">
    <text evidence="7">The sequence shown here is derived from an EMBL/GenBank/DDBJ whole genome shotgun (WGS) entry which is preliminary data.</text>
</comment>
<reference evidence="7" key="1">
    <citation type="submission" date="2021-06" db="EMBL/GenBank/DDBJ databases">
        <authorList>
            <person name="Kallberg Y."/>
            <person name="Tangrot J."/>
            <person name="Rosling A."/>
        </authorList>
    </citation>
    <scope>NUCLEOTIDE SEQUENCE</scope>
    <source>
        <strain evidence="7">87-6 pot B 2015</strain>
    </source>
</reference>
<organism evidence="7 8">
    <name type="scientific">Funneliformis mosseae</name>
    <name type="common">Endomycorrhizal fungus</name>
    <name type="synonym">Glomus mosseae</name>
    <dbReference type="NCBI Taxonomy" id="27381"/>
    <lineage>
        <taxon>Eukaryota</taxon>
        <taxon>Fungi</taxon>
        <taxon>Fungi incertae sedis</taxon>
        <taxon>Mucoromycota</taxon>
        <taxon>Glomeromycotina</taxon>
        <taxon>Glomeromycetes</taxon>
        <taxon>Glomerales</taxon>
        <taxon>Glomeraceae</taxon>
        <taxon>Funneliformis</taxon>
    </lineage>
</organism>
<evidence type="ECO:0000256" key="5">
    <source>
        <dbReference type="ARBA" id="ARBA00023136"/>
    </source>
</evidence>
<dbReference type="AlphaFoldDB" id="A0A9N9HK68"/>
<gene>
    <name evidence="7" type="ORF">FMOSSE_LOCUS12884</name>
</gene>
<evidence type="ECO:0000256" key="1">
    <source>
        <dbReference type="ARBA" id="ARBA00004127"/>
    </source>
</evidence>
<keyword evidence="5 6" id="KW-0472">Membrane</keyword>
<evidence type="ECO:0000256" key="6">
    <source>
        <dbReference type="SAM" id="Phobius"/>
    </source>
</evidence>
<comment type="subcellular location">
    <subcellularLocation>
        <location evidence="1">Endomembrane system</location>
        <topology evidence="1">Multi-pass membrane protein</topology>
    </subcellularLocation>
</comment>
<sequence>VPFALAAGLSSLGDPRVVIIGGFAELISGSISMGCGGYLAAKSDLDHYDTERRREEWEVKNCLSAEIQEIVDILSPYGLDEETVAPIIEKLKDNPEKFVDFMMKFELNLERPDPSRSLKSAFTIGISYFIGGLVPLIPYFFMEDTTLALLVSSVITIFCLIVFGFVKAAYTSPNNAISSAIQTALVGALAAAASYGGVKLVEGL</sequence>
<dbReference type="EMBL" id="CAJVPP010006704">
    <property type="protein sequence ID" value="CAG8680957.1"/>
    <property type="molecule type" value="Genomic_DNA"/>
</dbReference>
<dbReference type="Proteomes" id="UP000789375">
    <property type="component" value="Unassembled WGS sequence"/>
</dbReference>
<feature type="non-terminal residue" evidence="7">
    <location>
        <position position="204"/>
    </location>
</feature>
<evidence type="ECO:0000256" key="2">
    <source>
        <dbReference type="ARBA" id="ARBA00007049"/>
    </source>
</evidence>
<evidence type="ECO:0000256" key="4">
    <source>
        <dbReference type="ARBA" id="ARBA00022989"/>
    </source>
</evidence>
<protein>
    <submittedName>
        <fullName evidence="7">14333_t:CDS:1</fullName>
    </submittedName>
</protein>
<dbReference type="PANTHER" id="PTHR31851">
    <property type="entry name" value="FE(2+)/MN(2+) TRANSPORTER PCL1"/>
    <property type="match status" value="1"/>
</dbReference>
<dbReference type="GO" id="GO:0030026">
    <property type="term" value="P:intracellular manganese ion homeostasis"/>
    <property type="evidence" value="ECO:0007669"/>
    <property type="project" value="InterPro"/>
</dbReference>
<dbReference type="Pfam" id="PF01988">
    <property type="entry name" value="VIT1"/>
    <property type="match status" value="1"/>
</dbReference>
<comment type="similarity">
    <text evidence="2">Belongs to the CCC1 family.</text>
</comment>
<feature type="transmembrane region" description="Helical" evidence="6">
    <location>
        <begin position="121"/>
        <end position="141"/>
    </location>
</feature>
<proteinExistence type="inferred from homology"/>
<feature type="transmembrane region" description="Helical" evidence="6">
    <location>
        <begin position="147"/>
        <end position="166"/>
    </location>
</feature>
<dbReference type="GO" id="GO:0012505">
    <property type="term" value="C:endomembrane system"/>
    <property type="evidence" value="ECO:0007669"/>
    <property type="project" value="UniProtKB-SubCell"/>
</dbReference>
<accession>A0A9N9HK68</accession>
<evidence type="ECO:0000313" key="7">
    <source>
        <dbReference type="EMBL" id="CAG8680957.1"/>
    </source>
</evidence>
<evidence type="ECO:0000256" key="3">
    <source>
        <dbReference type="ARBA" id="ARBA00022692"/>
    </source>
</evidence>
<keyword evidence="8" id="KW-1185">Reference proteome</keyword>
<name>A0A9N9HK68_FUNMO</name>